<reference evidence="2 3" key="2">
    <citation type="journal article" date="2019" name="G3 (Bethesda)">
        <title>Hybrid Assembly of the Genome of the Entomopathogenic Nematode Steinernema carpocapsae Identifies the X-Chromosome.</title>
        <authorList>
            <person name="Serra L."/>
            <person name="Macchietto M."/>
            <person name="Macias-Munoz A."/>
            <person name="McGill C.J."/>
            <person name="Rodriguez I.M."/>
            <person name="Rodriguez B."/>
            <person name="Murad R."/>
            <person name="Mortazavi A."/>
        </authorList>
    </citation>
    <scope>NUCLEOTIDE SEQUENCE [LARGE SCALE GENOMIC DNA]</scope>
    <source>
        <strain evidence="2 3">ALL</strain>
    </source>
</reference>
<dbReference type="EMBL" id="AZBU02000010">
    <property type="protein sequence ID" value="TKR62176.1"/>
    <property type="molecule type" value="Genomic_DNA"/>
</dbReference>
<gene>
    <name evidence="2" type="ORF">L596_026170</name>
</gene>
<comment type="caution">
    <text evidence="2">The sequence shown here is derived from an EMBL/GenBank/DDBJ whole genome shotgun (WGS) entry which is preliminary data.</text>
</comment>
<evidence type="ECO:0000313" key="2">
    <source>
        <dbReference type="EMBL" id="TKR62176.1"/>
    </source>
</evidence>
<feature type="signal peptide" evidence="1">
    <location>
        <begin position="1"/>
        <end position="23"/>
    </location>
</feature>
<dbReference type="PANTHER" id="PTHR22920">
    <property type="entry name" value="MAJOR SPERM PROTEIN"/>
    <property type="match status" value="1"/>
</dbReference>
<sequence length="138" mass="15738">MGLSSLLGFALVLLAFCHHDVAANNQQYLPSPLMFEHKEIRFPPFDSSSTISFTFRNIGQYQVGWQFTPNTFTINPYDGVLNTNDEVTVSIRTFRQGDDRLTLEWINTPDGDATQFDPGWITTTEGGVRRHNFNVIYE</sequence>
<keyword evidence="3" id="KW-1185">Reference proteome</keyword>
<dbReference type="PANTHER" id="PTHR22920:SF7">
    <property type="entry name" value="MSP DOMAIN-CONTAINING PROTEIN-RELATED"/>
    <property type="match status" value="1"/>
</dbReference>
<evidence type="ECO:0000313" key="3">
    <source>
        <dbReference type="Proteomes" id="UP000298663"/>
    </source>
</evidence>
<organism evidence="2 3">
    <name type="scientific">Steinernema carpocapsae</name>
    <name type="common">Entomopathogenic nematode</name>
    <dbReference type="NCBI Taxonomy" id="34508"/>
    <lineage>
        <taxon>Eukaryota</taxon>
        <taxon>Metazoa</taxon>
        <taxon>Ecdysozoa</taxon>
        <taxon>Nematoda</taxon>
        <taxon>Chromadorea</taxon>
        <taxon>Rhabditida</taxon>
        <taxon>Tylenchina</taxon>
        <taxon>Panagrolaimomorpha</taxon>
        <taxon>Strongyloidoidea</taxon>
        <taxon>Steinernematidae</taxon>
        <taxon>Steinernema</taxon>
    </lineage>
</organism>
<evidence type="ECO:0008006" key="4">
    <source>
        <dbReference type="Google" id="ProtNLM"/>
    </source>
</evidence>
<dbReference type="Gene3D" id="2.60.40.10">
    <property type="entry name" value="Immunoglobulins"/>
    <property type="match status" value="1"/>
</dbReference>
<dbReference type="AlphaFoldDB" id="A0A4U5M0J5"/>
<feature type="chain" id="PRO_5020314166" description="MSP domain-containing protein" evidence="1">
    <location>
        <begin position="24"/>
        <end position="138"/>
    </location>
</feature>
<proteinExistence type="predicted"/>
<dbReference type="Proteomes" id="UP000298663">
    <property type="component" value="Unassembled WGS sequence"/>
</dbReference>
<name>A0A4U5M0J5_STECR</name>
<evidence type="ECO:0000256" key="1">
    <source>
        <dbReference type="SAM" id="SignalP"/>
    </source>
</evidence>
<reference evidence="2 3" key="1">
    <citation type="journal article" date="2015" name="Genome Biol.">
        <title>Comparative genomics of Steinernema reveals deeply conserved gene regulatory networks.</title>
        <authorList>
            <person name="Dillman A.R."/>
            <person name="Macchietto M."/>
            <person name="Porter C.F."/>
            <person name="Rogers A."/>
            <person name="Williams B."/>
            <person name="Antoshechkin I."/>
            <person name="Lee M.M."/>
            <person name="Goodwin Z."/>
            <person name="Lu X."/>
            <person name="Lewis E.E."/>
            <person name="Goodrich-Blair H."/>
            <person name="Stock S.P."/>
            <person name="Adams B.J."/>
            <person name="Sternberg P.W."/>
            <person name="Mortazavi A."/>
        </authorList>
    </citation>
    <scope>NUCLEOTIDE SEQUENCE [LARGE SCALE GENOMIC DNA]</scope>
    <source>
        <strain evidence="2 3">ALL</strain>
    </source>
</reference>
<dbReference type="InterPro" id="IPR013783">
    <property type="entry name" value="Ig-like_fold"/>
</dbReference>
<dbReference type="SUPFAM" id="SSF49354">
    <property type="entry name" value="PapD-like"/>
    <property type="match status" value="1"/>
</dbReference>
<protein>
    <recommendedName>
        <fullName evidence="4">MSP domain-containing protein</fullName>
    </recommendedName>
</protein>
<accession>A0A4U5M0J5</accession>
<keyword evidence="1" id="KW-0732">Signal</keyword>
<dbReference type="InterPro" id="IPR008962">
    <property type="entry name" value="PapD-like_sf"/>
</dbReference>
<dbReference type="InterPro" id="IPR051155">
    <property type="entry name" value="Nematode_MSP"/>
</dbReference>